<reference evidence="2" key="1">
    <citation type="submission" date="2016-10" db="EMBL/GenBank/DDBJ databases">
        <authorList>
            <person name="de Groot N.N."/>
        </authorList>
    </citation>
    <scope>NUCLEOTIDE SEQUENCE</scope>
</reference>
<name>A0A1W1BNY7_9ZZZZ</name>
<dbReference type="AlphaFoldDB" id="A0A1W1BNY7"/>
<sequence length="70" mass="8351">MNDTIQNSKEKIVEINKKIEEILVQYRLKHDELELATEEWDIGEIQEDLSNYTKEINKLKRQIHNLKSVA</sequence>
<proteinExistence type="predicted"/>
<gene>
    <name evidence="2" type="ORF">MNB_SV-14-845</name>
</gene>
<keyword evidence="1" id="KW-0175">Coiled coil</keyword>
<protein>
    <submittedName>
        <fullName evidence="2">Uncharacterized protein</fullName>
    </submittedName>
</protein>
<evidence type="ECO:0000256" key="1">
    <source>
        <dbReference type="SAM" id="Coils"/>
    </source>
</evidence>
<dbReference type="EMBL" id="FPHN01000047">
    <property type="protein sequence ID" value="SFV55233.1"/>
    <property type="molecule type" value="Genomic_DNA"/>
</dbReference>
<organism evidence="2">
    <name type="scientific">hydrothermal vent metagenome</name>
    <dbReference type="NCBI Taxonomy" id="652676"/>
    <lineage>
        <taxon>unclassified sequences</taxon>
        <taxon>metagenomes</taxon>
        <taxon>ecological metagenomes</taxon>
    </lineage>
</organism>
<evidence type="ECO:0000313" key="2">
    <source>
        <dbReference type="EMBL" id="SFV55233.1"/>
    </source>
</evidence>
<feature type="coiled-coil region" evidence="1">
    <location>
        <begin position="5"/>
        <end position="69"/>
    </location>
</feature>
<accession>A0A1W1BNY7</accession>